<organism evidence="7">
    <name type="scientific">Caldilinea aerophila</name>
    <dbReference type="NCBI Taxonomy" id="133453"/>
    <lineage>
        <taxon>Bacteria</taxon>
        <taxon>Bacillati</taxon>
        <taxon>Chloroflexota</taxon>
        <taxon>Caldilineae</taxon>
        <taxon>Caldilineales</taxon>
        <taxon>Caldilineaceae</taxon>
        <taxon>Caldilinea</taxon>
    </lineage>
</organism>
<feature type="transmembrane region" description="Helical" evidence="5">
    <location>
        <begin position="179"/>
        <end position="205"/>
    </location>
</feature>
<feature type="transmembrane region" description="Helical" evidence="5">
    <location>
        <begin position="211"/>
        <end position="232"/>
    </location>
</feature>
<dbReference type="Gene3D" id="1.20.1250.20">
    <property type="entry name" value="MFS general substrate transporter like domains"/>
    <property type="match status" value="2"/>
</dbReference>
<dbReference type="PANTHER" id="PTHR23526:SF1">
    <property type="entry name" value="MAJOR FACILITATOR SUPERFAMILY MFS_1"/>
    <property type="match status" value="1"/>
</dbReference>
<dbReference type="InterPro" id="IPR011701">
    <property type="entry name" value="MFS"/>
</dbReference>
<keyword evidence="2 5" id="KW-0812">Transmembrane</keyword>
<dbReference type="InterPro" id="IPR052528">
    <property type="entry name" value="Sugar_transport-like"/>
</dbReference>
<name>A0A7C1JYX6_9CHLR</name>
<evidence type="ECO:0000256" key="4">
    <source>
        <dbReference type="ARBA" id="ARBA00023136"/>
    </source>
</evidence>
<gene>
    <name evidence="7" type="ORF">ENQ20_02725</name>
</gene>
<protein>
    <submittedName>
        <fullName evidence="7">MFS transporter</fullName>
    </submittedName>
</protein>
<dbReference type="Pfam" id="PF07690">
    <property type="entry name" value="MFS_1"/>
    <property type="match status" value="1"/>
</dbReference>
<dbReference type="AlphaFoldDB" id="A0A7C1JYX6"/>
<feature type="transmembrane region" description="Helical" evidence="5">
    <location>
        <begin position="272"/>
        <end position="293"/>
    </location>
</feature>
<feature type="transmembrane region" description="Helical" evidence="5">
    <location>
        <begin position="299"/>
        <end position="321"/>
    </location>
</feature>
<comment type="subcellular location">
    <subcellularLocation>
        <location evidence="1">Cell membrane</location>
        <topology evidence="1">Multi-pass membrane protein</topology>
    </subcellularLocation>
</comment>
<evidence type="ECO:0000256" key="2">
    <source>
        <dbReference type="ARBA" id="ARBA00022692"/>
    </source>
</evidence>
<dbReference type="GO" id="GO:0005886">
    <property type="term" value="C:plasma membrane"/>
    <property type="evidence" value="ECO:0007669"/>
    <property type="project" value="UniProtKB-SubCell"/>
</dbReference>
<feature type="transmembrane region" description="Helical" evidence="5">
    <location>
        <begin position="416"/>
        <end position="434"/>
    </location>
</feature>
<dbReference type="InterPro" id="IPR036259">
    <property type="entry name" value="MFS_trans_sf"/>
</dbReference>
<sequence length="456" mass="50612">MGLQRTPRGRQIIRLMLELDKPIHPITDEELEREVRRNYRWNFTVNLIDGAAFWFGLSFISAATILPLFVSKLTTAPFWFALLAVLAQASWYLPQLLTAGVTERLPRKKPVVINVGFFTERLPIWLLPVAAWLAPSQPTLALLLFFLAYAWHGFGAGMIAPAWSDMIARIFPIDRRGWFFGFSSFIGTGLGAIGAVVSGWILEIFPYPQNFIYTFLVAAIAITVSWVSLALAREPVQPIPEEVRQRSRQSWRKIATILRNDRNFRNFLTSRLLSNLGRMGAGFLTVAAIQQWQVSDASVGLYTAALLIGQTLGNLLAGVVADRRGHKFTLELAQWASVLTFGMAWLAPHPDWYYAVFFLMGIVNGIVIVSGVLIVMEFSQPEHRPTYIGLGNTVTGIGGAVAPVIGGIIATFSYEWLFLGSALLSAATLLVLYFGMKEPRLHVQADPLAEMAGVND</sequence>
<proteinExistence type="predicted"/>
<evidence type="ECO:0000259" key="6">
    <source>
        <dbReference type="PROSITE" id="PS50850"/>
    </source>
</evidence>
<evidence type="ECO:0000313" key="7">
    <source>
        <dbReference type="EMBL" id="HDX30389.1"/>
    </source>
</evidence>
<feature type="transmembrane region" description="Helical" evidence="5">
    <location>
        <begin position="140"/>
        <end position="159"/>
    </location>
</feature>
<evidence type="ECO:0000256" key="3">
    <source>
        <dbReference type="ARBA" id="ARBA00022989"/>
    </source>
</evidence>
<dbReference type="EMBL" id="DSMG01000037">
    <property type="protein sequence ID" value="HDX30389.1"/>
    <property type="molecule type" value="Genomic_DNA"/>
</dbReference>
<feature type="transmembrane region" description="Helical" evidence="5">
    <location>
        <begin position="76"/>
        <end position="99"/>
    </location>
</feature>
<dbReference type="SUPFAM" id="SSF103473">
    <property type="entry name" value="MFS general substrate transporter"/>
    <property type="match status" value="1"/>
</dbReference>
<dbReference type="PANTHER" id="PTHR23526">
    <property type="entry name" value="INTEGRAL MEMBRANE TRANSPORT PROTEIN-RELATED"/>
    <property type="match status" value="1"/>
</dbReference>
<feature type="transmembrane region" description="Helical" evidence="5">
    <location>
        <begin position="387"/>
        <end position="410"/>
    </location>
</feature>
<dbReference type="PROSITE" id="PS50850">
    <property type="entry name" value="MFS"/>
    <property type="match status" value="1"/>
</dbReference>
<keyword evidence="4 5" id="KW-0472">Membrane</keyword>
<reference evidence="7" key="1">
    <citation type="journal article" date="2020" name="mSystems">
        <title>Genome- and Community-Level Interaction Insights into Carbon Utilization and Element Cycling Functions of Hydrothermarchaeota in Hydrothermal Sediment.</title>
        <authorList>
            <person name="Zhou Z."/>
            <person name="Liu Y."/>
            <person name="Xu W."/>
            <person name="Pan J."/>
            <person name="Luo Z.H."/>
            <person name="Li M."/>
        </authorList>
    </citation>
    <scope>NUCLEOTIDE SEQUENCE [LARGE SCALE GENOMIC DNA]</scope>
    <source>
        <strain evidence="7">SpSt-289</strain>
    </source>
</reference>
<dbReference type="InterPro" id="IPR020846">
    <property type="entry name" value="MFS_dom"/>
</dbReference>
<feature type="transmembrane region" description="Helical" evidence="5">
    <location>
        <begin position="352"/>
        <end position="375"/>
    </location>
</feature>
<evidence type="ECO:0000256" key="5">
    <source>
        <dbReference type="SAM" id="Phobius"/>
    </source>
</evidence>
<dbReference type="GO" id="GO:0022857">
    <property type="term" value="F:transmembrane transporter activity"/>
    <property type="evidence" value="ECO:0007669"/>
    <property type="project" value="InterPro"/>
</dbReference>
<feature type="domain" description="Major facilitator superfamily (MFS) profile" evidence="6">
    <location>
        <begin position="214"/>
        <end position="456"/>
    </location>
</feature>
<evidence type="ECO:0000256" key="1">
    <source>
        <dbReference type="ARBA" id="ARBA00004651"/>
    </source>
</evidence>
<feature type="transmembrane region" description="Helical" evidence="5">
    <location>
        <begin position="111"/>
        <end position="134"/>
    </location>
</feature>
<feature type="transmembrane region" description="Helical" evidence="5">
    <location>
        <begin position="328"/>
        <end position="346"/>
    </location>
</feature>
<keyword evidence="3 5" id="KW-1133">Transmembrane helix</keyword>
<comment type="caution">
    <text evidence="7">The sequence shown here is derived from an EMBL/GenBank/DDBJ whole genome shotgun (WGS) entry which is preliminary data.</text>
</comment>
<accession>A0A7C1JYX6</accession>
<feature type="transmembrane region" description="Helical" evidence="5">
    <location>
        <begin position="43"/>
        <end position="70"/>
    </location>
</feature>